<dbReference type="InterPro" id="IPR045620">
    <property type="entry name" value="DUF6442"/>
</dbReference>
<dbReference type="AlphaFoldDB" id="A0A1E3ANN0"/>
<name>A0A1E3ANN0_9FIRM</name>
<sequence>MEKDQILEKSRKENKNRDIYEKEILKEGRNIGAATAGILATVFFVIQILTGGGINYGLYAVVFSIPAAAFTVKAFRMKKKHEIFMAVIYIIFVLLLSASHIYNLVTSQAVR</sequence>
<evidence type="ECO:0000313" key="2">
    <source>
        <dbReference type="EMBL" id="ODM10355.1"/>
    </source>
</evidence>
<dbReference type="Pfam" id="PF20040">
    <property type="entry name" value="DUF6442"/>
    <property type="match status" value="1"/>
</dbReference>
<protein>
    <submittedName>
        <fullName evidence="2">Uncharacterized protein</fullName>
    </submittedName>
</protein>
<evidence type="ECO:0000256" key="1">
    <source>
        <dbReference type="SAM" id="Phobius"/>
    </source>
</evidence>
<dbReference type="EMBL" id="MCGI01000004">
    <property type="protein sequence ID" value="ODM10355.1"/>
    <property type="molecule type" value="Genomic_DNA"/>
</dbReference>
<proteinExistence type="predicted"/>
<dbReference type="Proteomes" id="UP000095003">
    <property type="component" value="Unassembled WGS sequence"/>
</dbReference>
<organism evidence="2 3">
    <name type="scientific">Eisenbergiella tayi</name>
    <dbReference type="NCBI Taxonomy" id="1432052"/>
    <lineage>
        <taxon>Bacteria</taxon>
        <taxon>Bacillati</taxon>
        <taxon>Bacillota</taxon>
        <taxon>Clostridia</taxon>
        <taxon>Lachnospirales</taxon>
        <taxon>Lachnospiraceae</taxon>
        <taxon>Eisenbergiella</taxon>
    </lineage>
</organism>
<gene>
    <name evidence="2" type="ORF">BEH84_04727</name>
</gene>
<keyword evidence="1" id="KW-0812">Transmembrane</keyword>
<comment type="caution">
    <text evidence="2">The sequence shown here is derived from an EMBL/GenBank/DDBJ whole genome shotgun (WGS) entry which is preliminary data.</text>
</comment>
<accession>A0A1E3ANN0</accession>
<keyword evidence="1" id="KW-1133">Transmembrane helix</keyword>
<feature type="transmembrane region" description="Helical" evidence="1">
    <location>
        <begin position="83"/>
        <end position="102"/>
    </location>
</feature>
<evidence type="ECO:0000313" key="3">
    <source>
        <dbReference type="Proteomes" id="UP000095003"/>
    </source>
</evidence>
<dbReference type="RefSeq" id="WP_069158525.1">
    <property type="nucleotide sequence ID" value="NZ_DBFYTC010000084.1"/>
</dbReference>
<keyword evidence="1" id="KW-0472">Membrane</keyword>
<reference evidence="2 3" key="1">
    <citation type="submission" date="2016-07" db="EMBL/GenBank/DDBJ databases">
        <title>Characterization of isolates of Eisenbergiella tayi derived from blood cultures, using whole genome sequencing.</title>
        <authorList>
            <person name="Burdz T."/>
            <person name="Wiebe D."/>
            <person name="Huynh C."/>
            <person name="Bernard K."/>
        </authorList>
    </citation>
    <scope>NUCLEOTIDE SEQUENCE [LARGE SCALE GENOMIC DNA]</scope>
    <source>
        <strain evidence="2 3">NML 120489</strain>
    </source>
</reference>